<keyword evidence="5" id="KW-0227">DNA damage</keyword>
<keyword evidence="11" id="KW-0255">Endonuclease</keyword>
<keyword evidence="8" id="KW-0234">DNA repair</keyword>
<dbReference type="AlphaFoldDB" id="A0A4R7EXB0"/>
<evidence type="ECO:0000256" key="9">
    <source>
        <dbReference type="SAM" id="Phobius"/>
    </source>
</evidence>
<dbReference type="SUPFAM" id="SSF56219">
    <property type="entry name" value="DNase I-like"/>
    <property type="match status" value="1"/>
</dbReference>
<evidence type="ECO:0000256" key="4">
    <source>
        <dbReference type="ARBA" id="ARBA00022723"/>
    </source>
</evidence>
<protein>
    <submittedName>
        <fullName evidence="11">Endonuclease/exonuclease/phosphatase family metal-dependent hydrolase</fullName>
    </submittedName>
</protein>
<keyword evidence="7" id="KW-0460">Magnesium</keyword>
<comment type="cofactor">
    <cofactor evidence="2">
        <name>Mg(2+)</name>
        <dbReference type="ChEBI" id="CHEBI:18420"/>
    </cofactor>
</comment>
<evidence type="ECO:0000256" key="3">
    <source>
        <dbReference type="ARBA" id="ARBA00022722"/>
    </source>
</evidence>
<evidence type="ECO:0000256" key="8">
    <source>
        <dbReference type="ARBA" id="ARBA00023204"/>
    </source>
</evidence>
<evidence type="ECO:0000256" key="2">
    <source>
        <dbReference type="ARBA" id="ARBA00001946"/>
    </source>
</evidence>
<keyword evidence="9" id="KW-0472">Membrane</keyword>
<keyword evidence="3" id="KW-0540">Nuclease</keyword>
<keyword evidence="4" id="KW-0479">Metal-binding</keyword>
<organism evidence="11 12">
    <name type="scientific">Myroides indicus</name>
    <dbReference type="NCBI Taxonomy" id="1323422"/>
    <lineage>
        <taxon>Bacteria</taxon>
        <taxon>Pseudomonadati</taxon>
        <taxon>Bacteroidota</taxon>
        <taxon>Flavobacteriia</taxon>
        <taxon>Flavobacteriales</taxon>
        <taxon>Flavobacteriaceae</taxon>
        <taxon>Myroides</taxon>
    </lineage>
</organism>
<dbReference type="InterPro" id="IPR036691">
    <property type="entry name" value="Endo/exonu/phosph_ase_sf"/>
</dbReference>
<dbReference type="PANTHER" id="PTHR15822:SF4">
    <property type="entry name" value="TYROSYL-DNA PHOSPHODIESTERASE 2"/>
    <property type="match status" value="1"/>
</dbReference>
<dbReference type="EMBL" id="SOAG01000011">
    <property type="protein sequence ID" value="TDS58836.1"/>
    <property type="molecule type" value="Genomic_DNA"/>
</dbReference>
<keyword evidence="11" id="KW-0269">Exonuclease</keyword>
<reference evidence="11 12" key="1">
    <citation type="submission" date="2019-03" db="EMBL/GenBank/DDBJ databases">
        <title>Genomic Encyclopedia of Archaeal and Bacterial Type Strains, Phase II (KMG-II): from individual species to whole genera.</title>
        <authorList>
            <person name="Goeker M."/>
        </authorList>
    </citation>
    <scope>NUCLEOTIDE SEQUENCE [LARGE SCALE GENOMIC DNA]</scope>
    <source>
        <strain evidence="11 12">DSM 28213</strain>
    </source>
</reference>
<dbReference type="PANTHER" id="PTHR15822">
    <property type="entry name" value="TRAF AND TNF RECEPTOR-ASSOCIATED PROTEIN"/>
    <property type="match status" value="1"/>
</dbReference>
<dbReference type="GO" id="GO:0004527">
    <property type="term" value="F:exonuclease activity"/>
    <property type="evidence" value="ECO:0007669"/>
    <property type="project" value="UniProtKB-KW"/>
</dbReference>
<evidence type="ECO:0000256" key="5">
    <source>
        <dbReference type="ARBA" id="ARBA00022763"/>
    </source>
</evidence>
<dbReference type="CDD" id="cd09084">
    <property type="entry name" value="EEP-2"/>
    <property type="match status" value="1"/>
</dbReference>
<keyword evidence="12" id="KW-1185">Reference proteome</keyword>
<feature type="transmembrane region" description="Helical" evidence="9">
    <location>
        <begin position="6"/>
        <end position="28"/>
    </location>
</feature>
<dbReference type="Gene3D" id="3.60.10.10">
    <property type="entry name" value="Endonuclease/exonuclease/phosphatase"/>
    <property type="match status" value="1"/>
</dbReference>
<dbReference type="Pfam" id="PF03372">
    <property type="entry name" value="Exo_endo_phos"/>
    <property type="match status" value="1"/>
</dbReference>
<keyword evidence="9" id="KW-1133">Transmembrane helix</keyword>
<comment type="caution">
    <text evidence="11">The sequence shown here is derived from an EMBL/GenBank/DDBJ whole genome shotgun (WGS) entry which is preliminary data.</text>
</comment>
<evidence type="ECO:0000313" key="11">
    <source>
        <dbReference type="EMBL" id="TDS58836.1"/>
    </source>
</evidence>
<dbReference type="InterPro" id="IPR005135">
    <property type="entry name" value="Endo/exonuclease/phosphatase"/>
</dbReference>
<accession>A0A4R7EXB0</accession>
<dbReference type="OrthoDB" id="635146at2"/>
<evidence type="ECO:0000256" key="1">
    <source>
        <dbReference type="ARBA" id="ARBA00001936"/>
    </source>
</evidence>
<dbReference type="InterPro" id="IPR051547">
    <property type="entry name" value="TDP2-like"/>
</dbReference>
<dbReference type="GO" id="GO:0004519">
    <property type="term" value="F:endonuclease activity"/>
    <property type="evidence" value="ECO:0007669"/>
    <property type="project" value="UniProtKB-KW"/>
</dbReference>
<feature type="domain" description="Endonuclease/exonuclease/phosphatase" evidence="10">
    <location>
        <begin position="103"/>
        <end position="332"/>
    </location>
</feature>
<sequence length="343" mass="39992">MKNLSWFNKIVFVGNIFVGILTIAGYFLSFLAPKIFPLLSVFTLFLPSFLIVNLFFLLYWAIQFKKQIWLPLLILAIGISNINKFYKFSGIDEEKAKSDFVLMTYNVRLFNLFNWIADEEVPDKIKEFVDLHDPDVLCLQEYSKNTKLKFKQYPYQHIISHGSKIQTGQAIFSKFRIIDKGEIKLPNSNNNVVYADILKEEDTIRIYSIHLQSISISPDIHEKIDETKSRKIFNRISKAFKEQQLQSELIQSHMNDASFPKIVCGDMNNSAFSYVYRNIRGNLKDAFVEAGKGFGKSYDFAYYPMRIDYVFVDEQIHVKSFVTHSDFINSDHFPIITRLTLNK</sequence>
<dbReference type="Proteomes" id="UP000295215">
    <property type="component" value="Unassembled WGS sequence"/>
</dbReference>
<dbReference type="RefSeq" id="WP_133712435.1">
    <property type="nucleotide sequence ID" value="NZ_SOAG01000011.1"/>
</dbReference>
<dbReference type="GO" id="GO:0006281">
    <property type="term" value="P:DNA repair"/>
    <property type="evidence" value="ECO:0007669"/>
    <property type="project" value="UniProtKB-KW"/>
</dbReference>
<keyword evidence="6 11" id="KW-0378">Hydrolase</keyword>
<comment type="cofactor">
    <cofactor evidence="1">
        <name>Mn(2+)</name>
        <dbReference type="ChEBI" id="CHEBI:29035"/>
    </cofactor>
</comment>
<feature type="transmembrane region" description="Helical" evidence="9">
    <location>
        <begin position="35"/>
        <end position="62"/>
    </location>
</feature>
<evidence type="ECO:0000256" key="7">
    <source>
        <dbReference type="ARBA" id="ARBA00022842"/>
    </source>
</evidence>
<proteinExistence type="predicted"/>
<dbReference type="GO" id="GO:0046872">
    <property type="term" value="F:metal ion binding"/>
    <property type="evidence" value="ECO:0007669"/>
    <property type="project" value="UniProtKB-KW"/>
</dbReference>
<gene>
    <name evidence="11" type="ORF">C8P70_11118</name>
</gene>
<name>A0A4R7EXB0_9FLAO</name>
<evidence type="ECO:0000256" key="6">
    <source>
        <dbReference type="ARBA" id="ARBA00022801"/>
    </source>
</evidence>
<evidence type="ECO:0000313" key="12">
    <source>
        <dbReference type="Proteomes" id="UP000295215"/>
    </source>
</evidence>
<evidence type="ECO:0000259" key="10">
    <source>
        <dbReference type="Pfam" id="PF03372"/>
    </source>
</evidence>
<keyword evidence="9" id="KW-0812">Transmembrane</keyword>